<sequence>MHRISQQIRTASTSAHPFPWPSHSRPTPWQIFHLSPGASQGDIKSRYYELVRLHHPDSPRCRDVPASVRHARFQSVATAYDVLRGRRLSMQLGPGRTGDPAMEELLRRRRYQQMRNAAWHDPWEQSPGYGGAARHSWHASSADDEWKDRVIVCVGLLSLGLSLAPVVIWGPLGGHTDRVHLSAAANLAQARREAREFGEERRREIKRSVREHRERCERMNERHSRPRDRDY</sequence>
<evidence type="ECO:0000256" key="1">
    <source>
        <dbReference type="SAM" id="MobiDB-lite"/>
    </source>
</evidence>
<evidence type="ECO:0000259" key="3">
    <source>
        <dbReference type="PROSITE" id="PS50076"/>
    </source>
</evidence>
<proteinExistence type="predicted"/>
<dbReference type="STRING" id="650164.K5WF58"/>
<feature type="compositionally biased region" description="Polar residues" evidence="1">
    <location>
        <begin position="1"/>
        <end position="15"/>
    </location>
</feature>
<evidence type="ECO:0000256" key="2">
    <source>
        <dbReference type="SAM" id="Phobius"/>
    </source>
</evidence>
<dbReference type="RefSeq" id="XP_007393065.1">
    <property type="nucleotide sequence ID" value="XM_007393003.1"/>
</dbReference>
<name>K5WF58_PHACS</name>
<evidence type="ECO:0000313" key="4">
    <source>
        <dbReference type="EMBL" id="EKM57719.1"/>
    </source>
</evidence>
<protein>
    <recommendedName>
        <fullName evidence="3">J domain-containing protein</fullName>
    </recommendedName>
</protein>
<dbReference type="Pfam" id="PF00226">
    <property type="entry name" value="DnaJ"/>
    <property type="match status" value="1"/>
</dbReference>
<keyword evidence="2" id="KW-0472">Membrane</keyword>
<dbReference type="GeneID" id="18908443"/>
<dbReference type="SUPFAM" id="SSF46565">
    <property type="entry name" value="Chaperone J-domain"/>
    <property type="match status" value="1"/>
</dbReference>
<reference evidence="4 5" key="1">
    <citation type="journal article" date="2012" name="BMC Genomics">
        <title>Comparative genomics of the white-rot fungi, Phanerochaete carnosa and P. chrysosporium, to elucidate the genetic basis of the distinct wood types they colonize.</title>
        <authorList>
            <person name="Suzuki H."/>
            <person name="MacDonald J."/>
            <person name="Syed K."/>
            <person name="Salamov A."/>
            <person name="Hori C."/>
            <person name="Aerts A."/>
            <person name="Henrissat B."/>
            <person name="Wiebenga A."/>
            <person name="vanKuyk P.A."/>
            <person name="Barry K."/>
            <person name="Lindquist E."/>
            <person name="LaButti K."/>
            <person name="Lapidus A."/>
            <person name="Lucas S."/>
            <person name="Coutinho P."/>
            <person name="Gong Y."/>
            <person name="Samejima M."/>
            <person name="Mahadevan R."/>
            <person name="Abou-Zaid M."/>
            <person name="de Vries R.P."/>
            <person name="Igarashi K."/>
            <person name="Yadav J.S."/>
            <person name="Grigoriev I.V."/>
            <person name="Master E.R."/>
        </authorList>
    </citation>
    <scope>NUCLEOTIDE SEQUENCE [LARGE SCALE GENOMIC DNA]</scope>
    <source>
        <strain evidence="4 5">HHB-10118-sp</strain>
    </source>
</reference>
<dbReference type="InterPro" id="IPR036869">
    <property type="entry name" value="J_dom_sf"/>
</dbReference>
<dbReference type="PROSITE" id="PS50076">
    <property type="entry name" value="DNAJ_2"/>
    <property type="match status" value="1"/>
</dbReference>
<dbReference type="OrthoDB" id="445556at2759"/>
<organism evidence="4 5">
    <name type="scientific">Phanerochaete carnosa (strain HHB-10118-sp)</name>
    <name type="common">White-rot fungus</name>
    <name type="synonym">Peniophora carnosa</name>
    <dbReference type="NCBI Taxonomy" id="650164"/>
    <lineage>
        <taxon>Eukaryota</taxon>
        <taxon>Fungi</taxon>
        <taxon>Dikarya</taxon>
        <taxon>Basidiomycota</taxon>
        <taxon>Agaricomycotina</taxon>
        <taxon>Agaricomycetes</taxon>
        <taxon>Polyporales</taxon>
        <taxon>Phanerochaetaceae</taxon>
        <taxon>Phanerochaete</taxon>
    </lineage>
</organism>
<dbReference type="InParanoid" id="K5WF58"/>
<gene>
    <name evidence="4" type="ORF">PHACADRAFT_138969</name>
</gene>
<dbReference type="EMBL" id="JH930470">
    <property type="protein sequence ID" value="EKM57719.1"/>
    <property type="molecule type" value="Genomic_DNA"/>
</dbReference>
<dbReference type="Proteomes" id="UP000008370">
    <property type="component" value="Unassembled WGS sequence"/>
</dbReference>
<feature type="region of interest" description="Disordered" evidence="1">
    <location>
        <begin position="208"/>
        <end position="231"/>
    </location>
</feature>
<dbReference type="AlphaFoldDB" id="K5WF58"/>
<dbReference type="HOGENOM" id="CLU_091449_0_0_1"/>
<evidence type="ECO:0000313" key="5">
    <source>
        <dbReference type="Proteomes" id="UP000008370"/>
    </source>
</evidence>
<keyword evidence="2" id="KW-1133">Transmembrane helix</keyword>
<dbReference type="InterPro" id="IPR001623">
    <property type="entry name" value="DnaJ_domain"/>
</dbReference>
<feature type="region of interest" description="Disordered" evidence="1">
    <location>
        <begin position="1"/>
        <end position="22"/>
    </location>
</feature>
<keyword evidence="5" id="KW-1185">Reference proteome</keyword>
<feature type="transmembrane region" description="Helical" evidence="2">
    <location>
        <begin position="150"/>
        <end position="172"/>
    </location>
</feature>
<dbReference type="KEGG" id="pco:PHACADRAFT_138969"/>
<feature type="domain" description="J" evidence="3">
    <location>
        <begin position="27"/>
        <end position="115"/>
    </location>
</feature>
<dbReference type="CDD" id="cd06257">
    <property type="entry name" value="DnaJ"/>
    <property type="match status" value="1"/>
</dbReference>
<dbReference type="SMART" id="SM00271">
    <property type="entry name" value="DnaJ"/>
    <property type="match status" value="1"/>
</dbReference>
<accession>K5WF58</accession>
<dbReference type="Gene3D" id="1.10.287.110">
    <property type="entry name" value="DnaJ domain"/>
    <property type="match status" value="1"/>
</dbReference>
<keyword evidence="2" id="KW-0812">Transmembrane</keyword>